<dbReference type="PANTHER" id="PTHR42722:SF1">
    <property type="entry name" value="VALINE DEHYDROGENASE"/>
    <property type="match status" value="1"/>
</dbReference>
<comment type="similarity">
    <text evidence="1 6">Belongs to the Glu/Leu/Phe/Val dehydrogenases family.</text>
</comment>
<dbReference type="PIRSF" id="PIRSF000188">
    <property type="entry name" value="Phe_leu_dh"/>
    <property type="match status" value="1"/>
</dbReference>
<dbReference type="InterPro" id="IPR006097">
    <property type="entry name" value="Glu/Leu/Phe/Val/Trp_DH_dimer"/>
</dbReference>
<dbReference type="GO" id="GO:0016639">
    <property type="term" value="F:oxidoreductase activity, acting on the CH-NH2 group of donors, NAD or NADP as acceptor"/>
    <property type="evidence" value="ECO:0007669"/>
    <property type="project" value="InterPro"/>
</dbReference>
<evidence type="ECO:0000256" key="5">
    <source>
        <dbReference type="PIRSR" id="PIRSR000188-2"/>
    </source>
</evidence>
<dbReference type="RefSeq" id="WP_124398041.1">
    <property type="nucleotide sequence ID" value="NZ_BHZE01000014.1"/>
</dbReference>
<dbReference type="Gene3D" id="3.40.50.10860">
    <property type="entry name" value="Leucine Dehydrogenase, chain A, domain 1"/>
    <property type="match status" value="1"/>
</dbReference>
<dbReference type="PRINTS" id="PR00082">
    <property type="entry name" value="GLFDHDRGNASE"/>
</dbReference>
<keyword evidence="2 6" id="KW-0560">Oxidoreductase</keyword>
<protein>
    <submittedName>
        <fullName evidence="8">Leucine dehydrogenase</fullName>
    </submittedName>
</protein>
<gene>
    <name evidence="8" type="primary">vdh</name>
    <name evidence="8" type="ORF">JCM31826_14610</name>
</gene>
<dbReference type="FunFam" id="3.40.50.10860:FF:000010">
    <property type="entry name" value="Leucine dehydrogenase"/>
    <property type="match status" value="1"/>
</dbReference>
<evidence type="ECO:0000256" key="6">
    <source>
        <dbReference type="RuleBase" id="RU004417"/>
    </source>
</evidence>
<keyword evidence="9" id="KW-1185">Reference proteome</keyword>
<reference evidence="8 9" key="1">
    <citation type="submission" date="2018-11" db="EMBL/GenBank/DDBJ databases">
        <title>Schleiferia aggregans sp. nov., a moderately thermophilic heterotrophic bacterium isolated from microbial mats at a terrestrial hot spring.</title>
        <authorList>
            <person name="Iino T."/>
            <person name="Ohkuma M."/>
            <person name="Haruta S."/>
        </authorList>
    </citation>
    <scope>NUCLEOTIDE SEQUENCE [LARGE SCALE GENOMIC DNA]</scope>
    <source>
        <strain evidence="8 9">LA</strain>
    </source>
</reference>
<feature type="domain" description="Glutamate/phenylalanine/leucine/valine/L-tryptophan dehydrogenase C-terminal" evidence="7">
    <location>
        <begin position="150"/>
        <end position="357"/>
    </location>
</feature>
<dbReference type="OrthoDB" id="9803297at2"/>
<evidence type="ECO:0000313" key="8">
    <source>
        <dbReference type="EMBL" id="GCD77979.1"/>
    </source>
</evidence>
<dbReference type="SUPFAM" id="SSF53223">
    <property type="entry name" value="Aminoacid dehydrogenase-like, N-terminal domain"/>
    <property type="match status" value="1"/>
</dbReference>
<dbReference type="SUPFAM" id="SSF51735">
    <property type="entry name" value="NAD(P)-binding Rossmann-fold domains"/>
    <property type="match status" value="1"/>
</dbReference>
<dbReference type="Proteomes" id="UP000286715">
    <property type="component" value="Unassembled WGS sequence"/>
</dbReference>
<keyword evidence="3 5" id="KW-0520">NAD</keyword>
<evidence type="ECO:0000256" key="3">
    <source>
        <dbReference type="ARBA" id="ARBA00023027"/>
    </source>
</evidence>
<keyword evidence="5" id="KW-0547">Nucleotide-binding</keyword>
<evidence type="ECO:0000259" key="7">
    <source>
        <dbReference type="SMART" id="SM00839"/>
    </source>
</evidence>
<dbReference type="SMART" id="SM00839">
    <property type="entry name" value="ELFV_dehydrog"/>
    <property type="match status" value="1"/>
</dbReference>
<dbReference type="CDD" id="cd01075">
    <property type="entry name" value="NAD_bind_Leu_Phe_Val_DH"/>
    <property type="match status" value="1"/>
</dbReference>
<dbReference type="InterPro" id="IPR046346">
    <property type="entry name" value="Aminoacid_DH-like_N_sf"/>
</dbReference>
<dbReference type="InterPro" id="IPR006096">
    <property type="entry name" value="Glu/Leu/Phe/Val/Trp_DH_C"/>
</dbReference>
<evidence type="ECO:0000256" key="2">
    <source>
        <dbReference type="ARBA" id="ARBA00023002"/>
    </source>
</evidence>
<accession>A0A401XLT4</accession>
<dbReference type="InterPro" id="IPR016211">
    <property type="entry name" value="Glu/Phe/Leu/Val/Trp_DH_bac/arc"/>
</dbReference>
<comment type="caution">
    <text evidence="8">The sequence shown here is derived from an EMBL/GenBank/DDBJ whole genome shotgun (WGS) entry which is preliminary data.</text>
</comment>
<dbReference type="Pfam" id="PF00208">
    <property type="entry name" value="ELFV_dehydrog"/>
    <property type="match status" value="2"/>
</dbReference>
<name>A0A401XLT4_9FLAO</name>
<dbReference type="GO" id="GO:0006520">
    <property type="term" value="P:amino acid metabolic process"/>
    <property type="evidence" value="ECO:0007669"/>
    <property type="project" value="InterPro"/>
</dbReference>
<dbReference type="Gene3D" id="3.40.50.720">
    <property type="entry name" value="NAD(P)-binding Rossmann-like Domain"/>
    <property type="match status" value="1"/>
</dbReference>
<dbReference type="InterPro" id="IPR036291">
    <property type="entry name" value="NAD(P)-bd_dom_sf"/>
</dbReference>
<proteinExistence type="inferred from homology"/>
<organism evidence="8 9">
    <name type="scientific">Thermaurantimonas aggregans</name>
    <dbReference type="NCBI Taxonomy" id="2173829"/>
    <lineage>
        <taxon>Bacteria</taxon>
        <taxon>Pseudomonadati</taxon>
        <taxon>Bacteroidota</taxon>
        <taxon>Flavobacteriia</taxon>
        <taxon>Flavobacteriales</taxon>
        <taxon>Schleiferiaceae</taxon>
        <taxon>Thermaurantimonas</taxon>
    </lineage>
</organism>
<dbReference type="AlphaFoldDB" id="A0A401XLT4"/>
<dbReference type="Pfam" id="PF02812">
    <property type="entry name" value="ELFV_dehydrog_N"/>
    <property type="match status" value="1"/>
</dbReference>
<dbReference type="EMBL" id="BHZE01000014">
    <property type="protein sequence ID" value="GCD77979.1"/>
    <property type="molecule type" value="Genomic_DNA"/>
</dbReference>
<feature type="active site" description="Proton donor/acceptor" evidence="4">
    <location>
        <position position="86"/>
    </location>
</feature>
<sequence length="359" mass="39394">MQEKVHHLVFNHPSFDNHEQVVFCHDPDTGLKAIIGIHSTVLGPALGGTRMWPYEDESIALWDVLRLSRGMSFKASLAGLNLGGGKAVIIADSRTDKTPEMMRAFGRYVNSLSGRYITAEDVGIKEADIRYVKEVTDYVTGIPLEMGGSGDPSPVTAYGVFVGIKAAAKHRWGSENLAGRKVLVQGVGNVGITLVEHLTNAGAEVWVQDVYADRVEEAVAKYRAKPFNGHFAEAEVDIYAPCALGATLNDETIPALRCAIVAGAANNQLADENRHAKMIEERGILYCPDFLINAGGLINVYSEIAKYDRQEALRRTENIYNTLLEVISIAEQQHITTHQAAYVKAQERIQNHKKSLVHS</sequence>
<dbReference type="GO" id="GO:0000166">
    <property type="term" value="F:nucleotide binding"/>
    <property type="evidence" value="ECO:0007669"/>
    <property type="project" value="UniProtKB-KW"/>
</dbReference>
<dbReference type="InterPro" id="IPR006095">
    <property type="entry name" value="Glu/Leu/Phe/Val/Trp_DH"/>
</dbReference>
<evidence type="ECO:0000313" key="9">
    <source>
        <dbReference type="Proteomes" id="UP000286715"/>
    </source>
</evidence>
<evidence type="ECO:0000256" key="1">
    <source>
        <dbReference type="ARBA" id="ARBA00006382"/>
    </source>
</evidence>
<feature type="binding site" evidence="5">
    <location>
        <begin position="186"/>
        <end position="191"/>
    </location>
    <ligand>
        <name>NAD(+)</name>
        <dbReference type="ChEBI" id="CHEBI:57540"/>
    </ligand>
</feature>
<evidence type="ECO:0000256" key="4">
    <source>
        <dbReference type="PIRSR" id="PIRSR000188-1"/>
    </source>
</evidence>
<dbReference type="PANTHER" id="PTHR42722">
    <property type="entry name" value="LEUCINE DEHYDROGENASE"/>
    <property type="match status" value="1"/>
</dbReference>